<dbReference type="InterPro" id="IPR027417">
    <property type="entry name" value="P-loop_NTPase"/>
</dbReference>
<dbReference type="AlphaFoldDB" id="A0AAJ2KZU6"/>
<evidence type="ECO:0000313" key="4">
    <source>
        <dbReference type="EMBL" id="MDV2884069.1"/>
    </source>
</evidence>
<dbReference type="Pfam" id="PF00005">
    <property type="entry name" value="ABC_tran"/>
    <property type="match status" value="1"/>
</dbReference>
<protein>
    <submittedName>
        <fullName evidence="4">ABC transporter ATP-binding protein</fullName>
    </submittedName>
</protein>
<accession>A0AAJ2KZU6</accession>
<dbReference type="SUPFAM" id="SSF52540">
    <property type="entry name" value="P-loop containing nucleoside triphosphate hydrolases"/>
    <property type="match status" value="1"/>
</dbReference>
<organism evidence="4 5">
    <name type="scientific">Alkalihalophilus pseudofirmus</name>
    <name type="common">Bacillus pseudofirmus</name>
    <dbReference type="NCBI Taxonomy" id="79885"/>
    <lineage>
        <taxon>Bacteria</taxon>
        <taxon>Bacillati</taxon>
        <taxon>Bacillota</taxon>
        <taxon>Bacilli</taxon>
        <taxon>Bacillales</taxon>
        <taxon>Bacillaceae</taxon>
        <taxon>Alkalihalophilus</taxon>
    </lineage>
</organism>
<dbReference type="PANTHER" id="PTHR43158">
    <property type="entry name" value="SKFA PEPTIDE EXPORT ATP-BINDING PROTEIN SKFE"/>
    <property type="match status" value="1"/>
</dbReference>
<dbReference type="PROSITE" id="PS50893">
    <property type="entry name" value="ABC_TRANSPORTER_2"/>
    <property type="match status" value="1"/>
</dbReference>
<evidence type="ECO:0000256" key="1">
    <source>
        <dbReference type="ARBA" id="ARBA00022741"/>
    </source>
</evidence>
<sequence length="291" mass="32499">MQIKQVGKNIKQRSILNEITFDIEPGKVTGLIGRNGAGKTTLLQLMVGILKPEAGDILVGEKSIYTHPEVKQDIVFVPDSPEALKSYSIKEICLLYKEIYPKFDEELFNSLLDRFTLPKSGKVGSFSKGMKALFALILAFSTKATYILLDEPTDGLDVIVKKRILQFIVEAVADFEVAVVISSHRLDELEYLADSIIMLKEGKVSRTYSLDSIKESYKKVQTVFPHGMPESISKLGTVINETGKVYILVFEDTENNGIEKIKEAHPLYMEELPMTLEDLFVAKLGGEQFVG</sequence>
<dbReference type="InterPro" id="IPR017871">
    <property type="entry name" value="ABC_transporter-like_CS"/>
</dbReference>
<evidence type="ECO:0000313" key="5">
    <source>
        <dbReference type="Proteomes" id="UP001285636"/>
    </source>
</evidence>
<feature type="domain" description="ABC transporter" evidence="3">
    <location>
        <begin position="1"/>
        <end position="226"/>
    </location>
</feature>
<dbReference type="Gene3D" id="3.40.50.300">
    <property type="entry name" value="P-loop containing nucleotide triphosphate hydrolases"/>
    <property type="match status" value="1"/>
</dbReference>
<dbReference type="SMART" id="SM00382">
    <property type="entry name" value="AAA"/>
    <property type="match status" value="1"/>
</dbReference>
<dbReference type="GO" id="GO:0016887">
    <property type="term" value="F:ATP hydrolysis activity"/>
    <property type="evidence" value="ECO:0007669"/>
    <property type="project" value="InterPro"/>
</dbReference>
<keyword evidence="2 4" id="KW-0067">ATP-binding</keyword>
<keyword evidence="1" id="KW-0547">Nucleotide-binding</keyword>
<name>A0AAJ2KZU6_ALKPS</name>
<dbReference type="PROSITE" id="PS00211">
    <property type="entry name" value="ABC_TRANSPORTER_1"/>
    <property type="match status" value="1"/>
</dbReference>
<dbReference type="Proteomes" id="UP001285636">
    <property type="component" value="Unassembled WGS sequence"/>
</dbReference>
<reference evidence="4" key="1">
    <citation type="submission" date="2023-10" db="EMBL/GenBank/DDBJ databases">
        <title>Screening of Alkalihalophilus pseudofirmusBZ-TG-HK211 and Its Alleviation of Salt Stress on Rapeseed Growth.</title>
        <authorList>
            <person name="Zhao B."/>
            <person name="Guo T."/>
        </authorList>
    </citation>
    <scope>NUCLEOTIDE SEQUENCE</scope>
    <source>
        <strain evidence="4">BZ-TG-HK211</strain>
    </source>
</reference>
<dbReference type="EMBL" id="JAWJAY010000001">
    <property type="protein sequence ID" value="MDV2884069.1"/>
    <property type="molecule type" value="Genomic_DNA"/>
</dbReference>
<comment type="caution">
    <text evidence="4">The sequence shown here is derived from an EMBL/GenBank/DDBJ whole genome shotgun (WGS) entry which is preliminary data.</text>
</comment>
<dbReference type="InterPro" id="IPR003439">
    <property type="entry name" value="ABC_transporter-like_ATP-bd"/>
</dbReference>
<evidence type="ECO:0000256" key="2">
    <source>
        <dbReference type="ARBA" id="ARBA00022840"/>
    </source>
</evidence>
<evidence type="ECO:0000259" key="3">
    <source>
        <dbReference type="PROSITE" id="PS50893"/>
    </source>
</evidence>
<dbReference type="PANTHER" id="PTHR43158:SF10">
    <property type="entry name" value="ABC TRANSPORTER ATP-BINDING PROTEIN YTRB"/>
    <property type="match status" value="1"/>
</dbReference>
<gene>
    <name evidence="4" type="ORF">RYX45_02695</name>
</gene>
<dbReference type="InterPro" id="IPR003593">
    <property type="entry name" value="AAA+_ATPase"/>
</dbReference>
<proteinExistence type="predicted"/>
<dbReference type="CDD" id="cd03230">
    <property type="entry name" value="ABC_DR_subfamily_A"/>
    <property type="match status" value="1"/>
</dbReference>
<dbReference type="RefSeq" id="WP_289236173.1">
    <property type="nucleotide sequence ID" value="NZ_CP117835.1"/>
</dbReference>
<dbReference type="GO" id="GO:0005524">
    <property type="term" value="F:ATP binding"/>
    <property type="evidence" value="ECO:0007669"/>
    <property type="project" value="UniProtKB-KW"/>
</dbReference>